<accession>A0A6J4V4L8</accession>
<organism evidence="4">
    <name type="scientific">uncultured Thermomicrobiales bacterium</name>
    <dbReference type="NCBI Taxonomy" id="1645740"/>
    <lineage>
        <taxon>Bacteria</taxon>
        <taxon>Pseudomonadati</taxon>
        <taxon>Thermomicrobiota</taxon>
        <taxon>Thermomicrobia</taxon>
        <taxon>Thermomicrobiales</taxon>
        <taxon>environmental samples</taxon>
    </lineage>
</organism>
<dbReference type="GO" id="GO:0015768">
    <property type="term" value="P:maltose transport"/>
    <property type="evidence" value="ECO:0007669"/>
    <property type="project" value="TreeGrafter"/>
</dbReference>
<dbReference type="PANTHER" id="PTHR30061">
    <property type="entry name" value="MALTOSE-BINDING PERIPLASMIC PROTEIN"/>
    <property type="match status" value="1"/>
</dbReference>
<dbReference type="Pfam" id="PF13416">
    <property type="entry name" value="SBP_bac_8"/>
    <property type="match status" value="1"/>
</dbReference>
<sequence length="462" mass="49861">MTAEDNTPNDATRVTGRRLDRRTVVRAGAGAAALAATARLAGPASAQDATPAGTPAPSGFNTASMQVSGPVEIEYWQYELASKTDLVNELIPEFQAANPGITVKHVNFPYDDFRQQVAAAVQAGEGPDVLNVYYGWIPAYVQQQFLVPFPEDIFPAATIESAYFPMVQAAKVGESYYALPTAVRTLAMFCNMDLLDAAGVQPPTNWQETVDVAKATTVKNGDSFEVVGITWDIGGQGHNWWREALTRQNGLVPYTEDNRDLRWSEPEGVEAFEYLVSFLTEHGVTQAGFQTDGATAFAAGLAALHVDGSYRVGSLANDAPDLNYKVVPLPGNKEQASFASFWANTITRNAAEGDKMIASAKFIEFLSSEEVMRRWTPAVGELPARQALAADPALAANEKLAPFIASLPFSYATFLVNEADLRQAVIDAFDQVTLNGVDAQTAVEEAEAKVQAQLDEYWATVG</sequence>
<evidence type="ECO:0000256" key="2">
    <source>
        <dbReference type="ARBA" id="ARBA00022448"/>
    </source>
</evidence>
<dbReference type="GO" id="GO:1901982">
    <property type="term" value="F:maltose binding"/>
    <property type="evidence" value="ECO:0007669"/>
    <property type="project" value="TreeGrafter"/>
</dbReference>
<protein>
    <recommendedName>
        <fullName evidence="5">ABC transporter, substrate-binding protein (Cluster 1, maltose/g3p/polyamine/iron)</fullName>
    </recommendedName>
</protein>
<dbReference type="Gene3D" id="3.40.190.10">
    <property type="entry name" value="Periplasmic binding protein-like II"/>
    <property type="match status" value="1"/>
</dbReference>
<dbReference type="AlphaFoldDB" id="A0A6J4V4L8"/>
<gene>
    <name evidence="4" type="ORF">AVDCRST_MAG70-2215</name>
</gene>
<dbReference type="PROSITE" id="PS51318">
    <property type="entry name" value="TAT"/>
    <property type="match status" value="1"/>
</dbReference>
<keyword evidence="2" id="KW-0813">Transport</keyword>
<dbReference type="EMBL" id="CADCWH010000357">
    <property type="protein sequence ID" value="CAA9567940.1"/>
    <property type="molecule type" value="Genomic_DNA"/>
</dbReference>
<evidence type="ECO:0008006" key="5">
    <source>
        <dbReference type="Google" id="ProtNLM"/>
    </source>
</evidence>
<dbReference type="InterPro" id="IPR006311">
    <property type="entry name" value="TAT_signal"/>
</dbReference>
<dbReference type="SUPFAM" id="SSF53850">
    <property type="entry name" value="Periplasmic binding protein-like II"/>
    <property type="match status" value="1"/>
</dbReference>
<evidence type="ECO:0000313" key="4">
    <source>
        <dbReference type="EMBL" id="CAA9567940.1"/>
    </source>
</evidence>
<evidence type="ECO:0000256" key="1">
    <source>
        <dbReference type="ARBA" id="ARBA00008520"/>
    </source>
</evidence>
<keyword evidence="3" id="KW-0732">Signal</keyword>
<dbReference type="PANTHER" id="PTHR30061:SF50">
    <property type="entry name" value="MALTOSE_MALTODEXTRIN-BINDING PERIPLASMIC PROTEIN"/>
    <property type="match status" value="1"/>
</dbReference>
<dbReference type="InterPro" id="IPR006059">
    <property type="entry name" value="SBP"/>
</dbReference>
<name>A0A6J4V4L8_9BACT</name>
<dbReference type="GO" id="GO:0055052">
    <property type="term" value="C:ATP-binding cassette (ABC) transporter complex, substrate-binding subunit-containing"/>
    <property type="evidence" value="ECO:0007669"/>
    <property type="project" value="TreeGrafter"/>
</dbReference>
<reference evidence="4" key="1">
    <citation type="submission" date="2020-02" db="EMBL/GenBank/DDBJ databases">
        <authorList>
            <person name="Meier V. D."/>
        </authorList>
    </citation>
    <scope>NUCLEOTIDE SEQUENCE</scope>
    <source>
        <strain evidence="4">AVDCRST_MAG70</strain>
    </source>
</reference>
<dbReference type="GO" id="GO:0042956">
    <property type="term" value="P:maltodextrin transmembrane transport"/>
    <property type="evidence" value="ECO:0007669"/>
    <property type="project" value="TreeGrafter"/>
</dbReference>
<comment type="similarity">
    <text evidence="1">Belongs to the bacterial solute-binding protein 1 family.</text>
</comment>
<proteinExistence type="inferred from homology"/>
<evidence type="ECO:0000256" key="3">
    <source>
        <dbReference type="ARBA" id="ARBA00022729"/>
    </source>
</evidence>